<dbReference type="Proteomes" id="UP000034872">
    <property type="component" value="Unassembled WGS sequence"/>
</dbReference>
<evidence type="ECO:0000313" key="10">
    <source>
        <dbReference type="EMBL" id="KKH78909.1"/>
    </source>
</evidence>
<evidence type="ECO:0000256" key="1">
    <source>
        <dbReference type="SAM" id="Phobius"/>
    </source>
</evidence>
<evidence type="ECO:0000313" key="22">
    <source>
        <dbReference type="Proteomes" id="UP000034142"/>
    </source>
</evidence>
<feature type="transmembrane region" description="Helical" evidence="1">
    <location>
        <begin position="37"/>
        <end position="56"/>
    </location>
</feature>
<dbReference type="Proteomes" id="UP000034021">
    <property type="component" value="Unassembled WGS sequence"/>
</dbReference>
<evidence type="ECO:0000313" key="6">
    <source>
        <dbReference type="EMBL" id="KKH64085.1"/>
    </source>
</evidence>
<evidence type="ECO:0000313" key="7">
    <source>
        <dbReference type="EMBL" id="KKH68869.1"/>
    </source>
</evidence>
<keyword evidence="1" id="KW-0812">Transmembrane</keyword>
<dbReference type="Proteomes" id="UP000034842">
    <property type="component" value="Unassembled WGS sequence"/>
</dbReference>
<evidence type="ECO:0000313" key="8">
    <source>
        <dbReference type="EMBL" id="KKH71880.1"/>
    </source>
</evidence>
<evidence type="ECO:0000313" key="18">
    <source>
        <dbReference type="Proteomes" id="UP000033864"/>
    </source>
</evidence>
<evidence type="ECO:0000313" key="27">
    <source>
        <dbReference type="Proteomes" id="UP000034842"/>
    </source>
</evidence>
<evidence type="ECO:0000313" key="12">
    <source>
        <dbReference type="EMBL" id="KKH88493.1"/>
    </source>
</evidence>
<evidence type="ECO:0000313" key="24">
    <source>
        <dbReference type="Proteomes" id="UP000034547"/>
    </source>
</evidence>
<evidence type="ECO:0000313" key="4">
    <source>
        <dbReference type="EMBL" id="KKH51298.1"/>
    </source>
</evidence>
<dbReference type="PATRIC" id="fig|2209.51.peg.1480"/>
<comment type="caution">
    <text evidence="6">The sequence shown here is derived from an EMBL/GenBank/DDBJ whole genome shotgun (WGS) entry which is preliminary data.</text>
</comment>
<dbReference type="EMBL" id="JJOR01000174">
    <property type="protein sequence ID" value="KKF98484.1"/>
    <property type="molecule type" value="Genomic_DNA"/>
</dbReference>
<evidence type="ECO:0000313" key="3">
    <source>
        <dbReference type="EMBL" id="KKH39383.1"/>
    </source>
</evidence>
<evidence type="ECO:0000313" key="2">
    <source>
        <dbReference type="EMBL" id="KKF98484.1"/>
    </source>
</evidence>
<dbReference type="EMBL" id="JJQM01000126">
    <property type="protein sequence ID" value="KKH53116.1"/>
    <property type="molecule type" value="Genomic_DNA"/>
</dbReference>
<keyword evidence="1" id="KW-1133">Transmembrane helix</keyword>
<dbReference type="Proteomes" id="UP000034142">
    <property type="component" value="Unassembled WGS sequence"/>
</dbReference>
<dbReference type="Proteomes" id="UP000033885">
    <property type="component" value="Unassembled WGS sequence"/>
</dbReference>
<evidence type="ECO:0000313" key="17">
    <source>
        <dbReference type="Proteomes" id="UP000033814"/>
    </source>
</evidence>
<gene>
    <name evidence="2" type="ORF">DU31_07970</name>
    <name evidence="3" type="ORF">DU50_06765</name>
    <name evidence="6" type="ORF">DU73_09850</name>
    <name evidence="7" type="ORF">DU75_08630</name>
    <name evidence="5" type="ORF">DU76_10685</name>
    <name evidence="8" type="ORF">DU77_11115</name>
    <name evidence="10" type="ORF">DU78_03880</name>
    <name evidence="13" type="ORF">DU79_11885</name>
    <name evidence="16" type="ORF">DU81_07030</name>
    <name evidence="11" type="ORF">DU82_14925</name>
    <name evidence="15" type="ORF">DU83_14910</name>
    <name evidence="14" type="ORF">DU84_16285</name>
    <name evidence="4" type="ORF">DU85_08960</name>
    <name evidence="9" type="ORF">DU86_08560</name>
    <name evidence="12" type="ORF">DU88_15850</name>
</gene>
<dbReference type="EMBL" id="JJQP01000201">
    <property type="protein sequence ID" value="KKH64085.1"/>
    <property type="molecule type" value="Genomic_DNA"/>
</dbReference>
<dbReference type="Proteomes" id="UP000034668">
    <property type="component" value="Unassembled WGS sequence"/>
</dbReference>
<dbReference type="EMBL" id="JJQV01000133">
    <property type="protein sequence ID" value="KKH80652.1"/>
    <property type="molecule type" value="Genomic_DNA"/>
</dbReference>
<evidence type="ECO:0000313" key="15">
    <source>
        <dbReference type="EMBL" id="KKI04829.1"/>
    </source>
</evidence>
<sequence>MSAYTVAKLSQLKGILENSVQENVKLLITERNVKRRLFNFFFQLLFYSFLQVQTLINQKAIELPGKEALV</sequence>
<evidence type="ECO:0000313" key="13">
    <source>
        <dbReference type="EMBL" id="KKH91081.1"/>
    </source>
</evidence>
<evidence type="ECO:0000313" key="21">
    <source>
        <dbReference type="Proteomes" id="UP000034040"/>
    </source>
</evidence>
<dbReference type="AlphaFoldDB" id="A0A0F8QEW1"/>
<evidence type="ECO:0000313" key="28">
    <source>
        <dbReference type="Proteomes" id="UP000034872"/>
    </source>
</evidence>
<dbReference type="EMBL" id="JJQT01000114">
    <property type="protein sequence ID" value="KKH78909.1"/>
    <property type="molecule type" value="Genomic_DNA"/>
</dbReference>
<reference evidence="17 18" key="1">
    <citation type="journal article" date="2015" name="ISME J.">
        <title>Genomic and phenotypic differentiation among Methanosarcina mazei populations from Columbia River sediment.</title>
        <authorList>
            <person name="Youngblut N.D."/>
            <person name="Wirth J.S."/>
            <person name="Henriksen J.R."/>
            <person name="Smith M."/>
            <person name="Simon H."/>
            <person name="Metcalf W.W."/>
            <person name="Whitaker R.J."/>
        </authorList>
    </citation>
    <scope>NUCLEOTIDE SEQUENCE [LARGE SCALE GENOMIC DNA]</scope>
    <source>
        <strain evidence="3 20">1.H.A.1A.3</strain>
        <strain evidence="4 18">1.H.A.1A.6</strain>
        <strain evidence="5 23">1.H.A.2.3</strain>
        <strain evidence="7 26">1.H.A.2.7</strain>
        <strain evidence="6">1.H.A.2.8</strain>
        <strain evidence="9 29">1.H.M.1A.1</strain>
        <strain evidence="8 21">1.H.M.1A.2</strain>
        <strain evidence="10 27">1.H.M.1A.3</strain>
        <strain evidence="11 17">1.H.M.2.2</strain>
        <strain evidence="12 30">1.H.M.2.3</strain>
        <strain evidence="13 25">1.H.M.2.4</strain>
        <strain evidence="14 28">1.H.T.2.1</strain>
        <strain evidence="16 19">1.H.T.2.3</strain>
        <strain evidence="15 24">1.H.T.2.5</strain>
        <strain evidence="2 22">2.F.A.2.3</strain>
    </source>
</reference>
<dbReference type="EMBL" id="JJQW01000059">
    <property type="protein sequence ID" value="KKH88493.1"/>
    <property type="molecule type" value="Genomic_DNA"/>
</dbReference>
<protein>
    <submittedName>
        <fullName evidence="6">Uncharacterized protein</fullName>
    </submittedName>
</protein>
<dbReference type="Proteomes" id="UP000034925">
    <property type="component" value="Unassembled WGS sequence"/>
</dbReference>
<organism evidence="6">
    <name type="scientific">Methanosarcina mazei</name>
    <name type="common">Methanosarcina frisia</name>
    <dbReference type="NCBI Taxonomy" id="2209"/>
    <lineage>
        <taxon>Archaea</taxon>
        <taxon>Methanobacteriati</taxon>
        <taxon>Methanobacteriota</taxon>
        <taxon>Stenosarchaea group</taxon>
        <taxon>Methanomicrobia</taxon>
        <taxon>Methanosarcinales</taxon>
        <taxon>Methanosarcinaceae</taxon>
        <taxon>Methanosarcina</taxon>
    </lineage>
</organism>
<evidence type="ECO:0000313" key="25">
    <source>
        <dbReference type="Proteomes" id="UP000034668"/>
    </source>
</evidence>
<name>A0A0F8QEW1_METMZ</name>
<evidence type="ECO:0000313" key="29">
    <source>
        <dbReference type="Proteomes" id="UP000034925"/>
    </source>
</evidence>
<evidence type="ECO:0000313" key="16">
    <source>
        <dbReference type="EMBL" id="KKI06924.1"/>
    </source>
</evidence>
<evidence type="ECO:0000313" key="14">
    <source>
        <dbReference type="EMBL" id="KKI00032.1"/>
    </source>
</evidence>
<dbReference type="Proteomes" id="UP000034040">
    <property type="component" value="Unassembled WGS sequence"/>
</dbReference>
<evidence type="ECO:0000313" key="20">
    <source>
        <dbReference type="Proteomes" id="UP000034021"/>
    </source>
</evidence>
<dbReference type="EMBL" id="JJQX01000190">
    <property type="protein sequence ID" value="KKH91081.1"/>
    <property type="molecule type" value="Genomic_DNA"/>
</dbReference>
<dbReference type="EMBL" id="JJQZ01000005">
    <property type="protein sequence ID" value="KKI00032.1"/>
    <property type="molecule type" value="Genomic_DNA"/>
</dbReference>
<proteinExistence type="predicted"/>
<dbReference type="Proteomes" id="UP000034937">
    <property type="component" value="Unassembled WGS sequence"/>
</dbReference>
<evidence type="ECO:0000313" key="5">
    <source>
        <dbReference type="EMBL" id="KKH53116.1"/>
    </source>
</evidence>
<dbReference type="EMBL" id="JJQS01000129">
    <property type="protein sequence ID" value="KKH71880.1"/>
    <property type="molecule type" value="Genomic_DNA"/>
</dbReference>
<evidence type="ECO:0000313" key="23">
    <source>
        <dbReference type="Proteomes" id="UP000034232"/>
    </source>
</evidence>
<dbReference type="EMBL" id="JJQO01000047">
    <property type="protein sequence ID" value="KKH68869.1"/>
    <property type="molecule type" value="Genomic_DNA"/>
</dbReference>
<dbReference type="EMBL" id="JJRB01000041">
    <property type="protein sequence ID" value="KKI04829.1"/>
    <property type="molecule type" value="Genomic_DNA"/>
</dbReference>
<dbReference type="EMBL" id="JJQJ01000061">
    <property type="protein sequence ID" value="KKH51298.1"/>
    <property type="molecule type" value="Genomic_DNA"/>
</dbReference>
<evidence type="ECO:0000313" key="19">
    <source>
        <dbReference type="Proteomes" id="UP000033885"/>
    </source>
</evidence>
<evidence type="ECO:0000313" key="9">
    <source>
        <dbReference type="EMBL" id="KKH76332.1"/>
    </source>
</evidence>
<dbReference type="Proteomes" id="UP000034232">
    <property type="component" value="Unassembled WGS sequence"/>
</dbReference>
<evidence type="ECO:0000313" key="11">
    <source>
        <dbReference type="EMBL" id="KKH80652.1"/>
    </source>
</evidence>
<dbReference type="EMBL" id="JJQR01000061">
    <property type="protein sequence ID" value="KKH76332.1"/>
    <property type="molecule type" value="Genomic_DNA"/>
</dbReference>
<dbReference type="Proteomes" id="UP000034547">
    <property type="component" value="Unassembled WGS sequence"/>
</dbReference>
<dbReference type="Proteomes" id="UP000033814">
    <property type="component" value="Unassembled WGS sequence"/>
</dbReference>
<dbReference type="EMBL" id="JJRA01000002">
    <property type="protein sequence ID" value="KKI06924.1"/>
    <property type="molecule type" value="Genomic_DNA"/>
</dbReference>
<accession>A0A0F8QEW1</accession>
<dbReference type="Proteomes" id="UP000034692">
    <property type="component" value="Unassembled WGS sequence"/>
</dbReference>
<evidence type="ECO:0000313" key="26">
    <source>
        <dbReference type="Proteomes" id="UP000034692"/>
    </source>
</evidence>
<evidence type="ECO:0000313" key="30">
    <source>
        <dbReference type="Proteomes" id="UP000034937"/>
    </source>
</evidence>
<dbReference type="Proteomes" id="UP000033864">
    <property type="component" value="Unassembled WGS sequence"/>
</dbReference>
<dbReference type="EMBL" id="JJQH01000111">
    <property type="protein sequence ID" value="KKH39383.1"/>
    <property type="molecule type" value="Genomic_DNA"/>
</dbReference>
<keyword evidence="1" id="KW-0472">Membrane</keyword>